<dbReference type="AlphaFoldDB" id="A0AAN8VMB9"/>
<evidence type="ECO:0000256" key="3">
    <source>
        <dbReference type="ARBA" id="ARBA00022723"/>
    </source>
</evidence>
<proteinExistence type="inferred from homology"/>
<keyword evidence="7" id="KW-1015">Disulfide bond</keyword>
<keyword evidence="4" id="KW-0883">Thioether bond</keyword>
<dbReference type="Proteomes" id="UP001370490">
    <property type="component" value="Unassembled WGS sequence"/>
</dbReference>
<dbReference type="InterPro" id="IPR050316">
    <property type="entry name" value="Tyrosinase/Hemocyanin"/>
</dbReference>
<comment type="cofactor">
    <cofactor evidence="1">
        <name>Cu(2+)</name>
        <dbReference type="ChEBI" id="CHEBI:29036"/>
    </cofactor>
</comment>
<evidence type="ECO:0000256" key="4">
    <source>
        <dbReference type="ARBA" id="ARBA00022784"/>
    </source>
</evidence>
<evidence type="ECO:0000256" key="6">
    <source>
        <dbReference type="ARBA" id="ARBA00023008"/>
    </source>
</evidence>
<name>A0AAN8VMB9_9MAGN</name>
<comment type="caution">
    <text evidence="9">The sequence shown here is derived from an EMBL/GenBank/DDBJ whole genome shotgun (WGS) entry which is preliminary data.</text>
</comment>
<keyword evidence="3" id="KW-0479">Metal-binding</keyword>
<dbReference type="PANTHER" id="PTHR11474">
    <property type="entry name" value="TYROSINASE FAMILY MEMBER"/>
    <property type="match status" value="1"/>
</dbReference>
<keyword evidence="5" id="KW-0560">Oxidoreductase</keyword>
<sequence length="587" mass="66522">MSLIASFALSATFSYSHHIATTQPSASIAGRRVTAVSCELKDEENHVIDRRNVLLGLGGLYGAAATLGGQNKKAIGAPVHAPELSKCHLAEDSVTGERVFCCLPYNERDIVEFVPPPPYEPMRVRRPAHKLDPEYVAKFEEAVARMKALPPNDPWNFMQQATIHCAYCNGAYDQVGFHPPVSLQVHGSWLFLPFHRLYLYFYERILGKLIGDPNFALPYWNWDSPEGMRMPKIYLNPSSPLYNPMRNKSHYAALFDYKYAVGDPNPEPSREEHIITHNLHHLHRLFKESERSPKLFMGKPVVAGEEVPSNASGNLENLHNIVHSWTGTSEEPYYDMGDFFTAARDIVFFGHHANVDRLWDIYNGFRGHIPEFKQEDWFEASFIFYDENRQVVRCKVKDCLTPQQLRYSYHPENLPWLHARQHYFRLKGKKPIAGEPAPLPVPAAPPIYEFGPEPKPLVEPIQVIVPRPKVSRTKFEKEAATEILVIEGIEVPFGATARFDVYVAKFLDGHIGPDIGELAGSFVKIPHSKHKFHLLHHKSSLELGITSLLEDIEADPLDKVVVTILPRIGEVKIGGIHIELVKVDPEY</sequence>
<organism evidence="9 10">
    <name type="scientific">Dillenia turbinata</name>
    <dbReference type="NCBI Taxonomy" id="194707"/>
    <lineage>
        <taxon>Eukaryota</taxon>
        <taxon>Viridiplantae</taxon>
        <taxon>Streptophyta</taxon>
        <taxon>Embryophyta</taxon>
        <taxon>Tracheophyta</taxon>
        <taxon>Spermatophyta</taxon>
        <taxon>Magnoliopsida</taxon>
        <taxon>eudicotyledons</taxon>
        <taxon>Gunneridae</taxon>
        <taxon>Pentapetalae</taxon>
        <taxon>Dilleniales</taxon>
        <taxon>Dilleniaceae</taxon>
        <taxon>Dillenia</taxon>
    </lineage>
</organism>
<accession>A0AAN8VMB9</accession>
<dbReference type="PANTHER" id="PTHR11474:SF76">
    <property type="entry name" value="SHKT DOMAIN-CONTAINING PROTEIN"/>
    <property type="match status" value="1"/>
</dbReference>
<dbReference type="Pfam" id="PF12142">
    <property type="entry name" value="PPO1_DWL"/>
    <property type="match status" value="1"/>
</dbReference>
<dbReference type="PRINTS" id="PR00092">
    <property type="entry name" value="TYROSINASE"/>
</dbReference>
<dbReference type="InterPro" id="IPR022740">
    <property type="entry name" value="Polyphenol_oxidase_C"/>
</dbReference>
<evidence type="ECO:0000256" key="2">
    <source>
        <dbReference type="ARBA" id="ARBA00009928"/>
    </source>
</evidence>
<protein>
    <submittedName>
        <fullName evidence="9">Polyphenol oxidase, central domain</fullName>
    </submittedName>
</protein>
<evidence type="ECO:0000256" key="5">
    <source>
        <dbReference type="ARBA" id="ARBA00023002"/>
    </source>
</evidence>
<keyword evidence="10" id="KW-1185">Reference proteome</keyword>
<dbReference type="GO" id="GO:0004097">
    <property type="term" value="F:catechol oxidase activity"/>
    <property type="evidence" value="ECO:0007669"/>
    <property type="project" value="InterPro"/>
</dbReference>
<dbReference type="InterPro" id="IPR022739">
    <property type="entry name" value="Polyphenol_oxidase_cen"/>
</dbReference>
<keyword evidence="6" id="KW-0186">Copper</keyword>
<comment type="similarity">
    <text evidence="2">Belongs to the tyrosinase family.</text>
</comment>
<reference evidence="9 10" key="1">
    <citation type="submission" date="2023-12" db="EMBL/GenBank/DDBJ databases">
        <title>A high-quality genome assembly for Dillenia turbinata (Dilleniales).</title>
        <authorList>
            <person name="Chanderbali A."/>
        </authorList>
    </citation>
    <scope>NUCLEOTIDE SEQUENCE [LARGE SCALE GENOMIC DNA]</scope>
    <source>
        <strain evidence="9">LSX21</strain>
        <tissue evidence="9">Leaf</tissue>
    </source>
</reference>
<dbReference type="InterPro" id="IPR008922">
    <property type="entry name" value="Di-copper_centre_dom_sf"/>
</dbReference>
<evidence type="ECO:0000313" key="10">
    <source>
        <dbReference type="Proteomes" id="UP001370490"/>
    </source>
</evidence>
<dbReference type="GO" id="GO:0046872">
    <property type="term" value="F:metal ion binding"/>
    <property type="evidence" value="ECO:0007669"/>
    <property type="project" value="UniProtKB-KW"/>
</dbReference>
<evidence type="ECO:0000256" key="1">
    <source>
        <dbReference type="ARBA" id="ARBA00001973"/>
    </source>
</evidence>
<dbReference type="Pfam" id="PF12143">
    <property type="entry name" value="PPO1_KFDV"/>
    <property type="match status" value="1"/>
</dbReference>
<feature type="domain" description="Tyrosinase copper-binding" evidence="8">
    <location>
        <begin position="186"/>
        <end position="203"/>
    </location>
</feature>
<evidence type="ECO:0000313" key="9">
    <source>
        <dbReference type="EMBL" id="KAK6934294.1"/>
    </source>
</evidence>
<dbReference type="SUPFAM" id="SSF48056">
    <property type="entry name" value="Di-copper centre-containing domain"/>
    <property type="match status" value="1"/>
</dbReference>
<gene>
    <name evidence="9" type="ORF">RJ641_034449</name>
</gene>
<dbReference type="EMBL" id="JBAMMX010000008">
    <property type="protein sequence ID" value="KAK6934294.1"/>
    <property type="molecule type" value="Genomic_DNA"/>
</dbReference>
<dbReference type="Gene3D" id="1.10.1280.10">
    <property type="entry name" value="Di-copper center containing domain from catechol oxidase"/>
    <property type="match status" value="1"/>
</dbReference>
<evidence type="ECO:0000259" key="8">
    <source>
        <dbReference type="PROSITE" id="PS00497"/>
    </source>
</evidence>
<dbReference type="Pfam" id="PF00264">
    <property type="entry name" value="Tyrosinase"/>
    <property type="match status" value="1"/>
</dbReference>
<evidence type="ECO:0000256" key="7">
    <source>
        <dbReference type="ARBA" id="ARBA00023157"/>
    </source>
</evidence>
<dbReference type="InterPro" id="IPR002227">
    <property type="entry name" value="Tyrosinase_Cu-bd"/>
</dbReference>
<dbReference type="PROSITE" id="PS00497">
    <property type="entry name" value="TYROSINASE_1"/>
    <property type="match status" value="1"/>
</dbReference>